<protein>
    <submittedName>
        <fullName evidence="1">DUF2508 family protein</fullName>
    </submittedName>
</protein>
<reference evidence="1 2" key="1">
    <citation type="submission" date="2019-01" db="EMBL/GenBank/DDBJ databases">
        <title>Draft genomes of a novel of Aminipila strains.</title>
        <authorList>
            <person name="Ma S."/>
        </authorList>
    </citation>
    <scope>NUCLEOTIDE SEQUENCE [LARGE SCALE GENOMIC DNA]</scope>
    <source>
        <strain evidence="2">JN-39</strain>
    </source>
</reference>
<evidence type="ECO:0000313" key="1">
    <source>
        <dbReference type="EMBL" id="QAT43503.1"/>
    </source>
</evidence>
<dbReference type="Pfam" id="PF10704">
    <property type="entry name" value="DUF2508"/>
    <property type="match status" value="1"/>
</dbReference>
<sequence length="105" mass="12162">MSDRNKIELINKSEKGKIHMIQFSGLVDNAGKFYKKLTGVPEPPDENQRIISNLKEVHNKIACSESMFNELTDNDLIDYATYDILAEKARYAYLIKQAKKRNLHF</sequence>
<dbReference type="OrthoDB" id="1809893at2"/>
<keyword evidence="2" id="KW-1185">Reference proteome</keyword>
<organism evidence="1 2">
    <name type="scientific">Aminipila luticellarii</name>
    <dbReference type="NCBI Taxonomy" id="2507160"/>
    <lineage>
        <taxon>Bacteria</taxon>
        <taxon>Bacillati</taxon>
        <taxon>Bacillota</taxon>
        <taxon>Clostridia</taxon>
        <taxon>Peptostreptococcales</taxon>
        <taxon>Anaerovoracaceae</taxon>
        <taxon>Aminipila</taxon>
    </lineage>
</organism>
<dbReference type="InterPro" id="IPR019644">
    <property type="entry name" value="DUF2508"/>
</dbReference>
<name>A0A410PX29_9FIRM</name>
<evidence type="ECO:0000313" key="2">
    <source>
        <dbReference type="Proteomes" id="UP000287601"/>
    </source>
</evidence>
<dbReference type="Proteomes" id="UP000287601">
    <property type="component" value="Chromosome"/>
</dbReference>
<gene>
    <name evidence="1" type="ORF">EQM06_09895</name>
</gene>
<dbReference type="AlphaFoldDB" id="A0A410PX29"/>
<proteinExistence type="predicted"/>
<accession>A0A410PX29</accession>
<dbReference type="EMBL" id="CP035281">
    <property type="protein sequence ID" value="QAT43503.1"/>
    <property type="molecule type" value="Genomic_DNA"/>
</dbReference>
<dbReference type="KEGG" id="amij:EQM06_09895"/>